<reference evidence="2 3" key="1">
    <citation type="submission" date="2019-02" db="EMBL/GenBank/DDBJ databases">
        <title>Deep-cultivation of Planctomycetes and their phenomic and genomic characterization uncovers novel biology.</title>
        <authorList>
            <person name="Wiegand S."/>
            <person name="Jogler M."/>
            <person name="Boedeker C."/>
            <person name="Pinto D."/>
            <person name="Vollmers J."/>
            <person name="Rivas-Marin E."/>
            <person name="Kohn T."/>
            <person name="Peeters S.H."/>
            <person name="Heuer A."/>
            <person name="Rast P."/>
            <person name="Oberbeckmann S."/>
            <person name="Bunk B."/>
            <person name="Jeske O."/>
            <person name="Meyerdierks A."/>
            <person name="Storesund J.E."/>
            <person name="Kallscheuer N."/>
            <person name="Luecker S."/>
            <person name="Lage O.M."/>
            <person name="Pohl T."/>
            <person name="Merkel B.J."/>
            <person name="Hornburger P."/>
            <person name="Mueller R.-W."/>
            <person name="Bruemmer F."/>
            <person name="Labrenz M."/>
            <person name="Spormann A.M."/>
            <person name="Op den Camp H."/>
            <person name="Overmann J."/>
            <person name="Amann R."/>
            <person name="Jetten M.S.M."/>
            <person name="Mascher T."/>
            <person name="Medema M.H."/>
            <person name="Devos D.P."/>
            <person name="Kaster A.-K."/>
            <person name="Ovreas L."/>
            <person name="Rohde M."/>
            <person name="Galperin M.Y."/>
            <person name="Jogler C."/>
        </authorList>
    </citation>
    <scope>NUCLEOTIDE SEQUENCE [LARGE SCALE GENOMIC DNA]</scope>
    <source>
        <strain evidence="2 3">KS4</strain>
    </source>
</reference>
<sequence>MRTSELKSFGMTAQLIESDIQKIEHDYQLELQPPNGKEINEKYYPQFDQLVRDDASKMSKYYELFYCLEKTIRELIALTLKDSKKQSNWWNNHSIPQRIFDDVNKRMTRELDSGITLRSDHEIDYTTFGELSEIIKHNWDEFGSIFSSLRAVEKILSNLNILRGPIAHCGHLAEDEVLRLELSIRDWFRAMEQA</sequence>
<protein>
    <recommendedName>
        <fullName evidence="1">Swt1-like HEPN domain-containing protein</fullName>
    </recommendedName>
</protein>
<keyword evidence="3" id="KW-1185">Reference proteome</keyword>
<accession>A0A517YWE7</accession>
<dbReference type="OrthoDB" id="4773522at2"/>
<dbReference type="AlphaFoldDB" id="A0A517YWE7"/>
<dbReference type="Proteomes" id="UP000317369">
    <property type="component" value="Chromosome"/>
</dbReference>
<proteinExistence type="predicted"/>
<dbReference type="InterPro" id="IPR041650">
    <property type="entry name" value="HEPN_Swt1"/>
</dbReference>
<dbReference type="EMBL" id="CP036425">
    <property type="protein sequence ID" value="QDU34527.1"/>
    <property type="molecule type" value="Genomic_DNA"/>
</dbReference>
<evidence type="ECO:0000313" key="2">
    <source>
        <dbReference type="EMBL" id="QDU34527.1"/>
    </source>
</evidence>
<organism evidence="2 3">
    <name type="scientific">Poriferisphaera corsica</name>
    <dbReference type="NCBI Taxonomy" id="2528020"/>
    <lineage>
        <taxon>Bacteria</taxon>
        <taxon>Pseudomonadati</taxon>
        <taxon>Planctomycetota</taxon>
        <taxon>Phycisphaerae</taxon>
        <taxon>Phycisphaerales</taxon>
        <taxon>Phycisphaeraceae</taxon>
        <taxon>Poriferisphaera</taxon>
    </lineage>
</organism>
<dbReference type="RefSeq" id="WP_145078480.1">
    <property type="nucleotide sequence ID" value="NZ_CP036425.1"/>
</dbReference>
<name>A0A517YWE7_9BACT</name>
<dbReference type="KEGG" id="pcor:KS4_25970"/>
<evidence type="ECO:0000313" key="3">
    <source>
        <dbReference type="Proteomes" id="UP000317369"/>
    </source>
</evidence>
<dbReference type="Pfam" id="PF18731">
    <property type="entry name" value="HEPN_Swt1"/>
    <property type="match status" value="1"/>
</dbReference>
<evidence type="ECO:0000259" key="1">
    <source>
        <dbReference type="Pfam" id="PF18731"/>
    </source>
</evidence>
<gene>
    <name evidence="2" type="ORF">KS4_25970</name>
</gene>
<feature type="domain" description="Swt1-like HEPN" evidence="1">
    <location>
        <begin position="64"/>
        <end position="191"/>
    </location>
</feature>